<dbReference type="Gene3D" id="1.20.5.170">
    <property type="match status" value="1"/>
</dbReference>
<dbReference type="InterPro" id="IPR046347">
    <property type="entry name" value="bZIP_sf"/>
</dbReference>
<feature type="domain" description="BZIP" evidence="2">
    <location>
        <begin position="51"/>
        <end position="113"/>
    </location>
</feature>
<evidence type="ECO:0000259" key="2">
    <source>
        <dbReference type="PROSITE" id="PS50217"/>
    </source>
</evidence>
<organism evidence="3 4">
    <name type="scientific">Patella caerulea</name>
    <name type="common">Rayed Mediterranean limpet</name>
    <dbReference type="NCBI Taxonomy" id="87958"/>
    <lineage>
        <taxon>Eukaryota</taxon>
        <taxon>Metazoa</taxon>
        <taxon>Spiralia</taxon>
        <taxon>Lophotrochozoa</taxon>
        <taxon>Mollusca</taxon>
        <taxon>Gastropoda</taxon>
        <taxon>Patellogastropoda</taxon>
        <taxon>Patelloidea</taxon>
        <taxon>Patellidae</taxon>
        <taxon>Patella</taxon>
    </lineage>
</organism>
<evidence type="ECO:0000313" key="4">
    <source>
        <dbReference type="Proteomes" id="UP001347796"/>
    </source>
</evidence>
<dbReference type="PROSITE" id="PS00036">
    <property type="entry name" value="BZIP_BASIC"/>
    <property type="match status" value="1"/>
</dbReference>
<dbReference type="AlphaFoldDB" id="A0AAN8JS18"/>
<dbReference type="Pfam" id="PF00170">
    <property type="entry name" value="bZIP_1"/>
    <property type="match status" value="1"/>
</dbReference>
<evidence type="ECO:0000256" key="1">
    <source>
        <dbReference type="SAM" id="Coils"/>
    </source>
</evidence>
<proteinExistence type="predicted"/>
<gene>
    <name evidence="3" type="ORF">SNE40_009196</name>
</gene>
<accession>A0AAN8JS18</accession>
<sequence>MSTVVITRPKEIKSSLQSLVLKRLQNSKNEIDMKSLWEKEEKKYELSHDEIEKITARKMQNKKAARKSREKFKNRIQLLEKEHAKLSEENGKLMMEIGKLKEEIRLVRQINSS</sequence>
<dbReference type="GO" id="GO:0003700">
    <property type="term" value="F:DNA-binding transcription factor activity"/>
    <property type="evidence" value="ECO:0007669"/>
    <property type="project" value="InterPro"/>
</dbReference>
<feature type="coiled-coil region" evidence="1">
    <location>
        <begin position="62"/>
        <end position="103"/>
    </location>
</feature>
<reference evidence="3 4" key="1">
    <citation type="submission" date="2024-01" db="EMBL/GenBank/DDBJ databases">
        <title>The genome of the rayed Mediterranean limpet Patella caerulea (Linnaeus, 1758).</title>
        <authorList>
            <person name="Anh-Thu Weber A."/>
            <person name="Halstead-Nussloch G."/>
        </authorList>
    </citation>
    <scope>NUCLEOTIDE SEQUENCE [LARGE SCALE GENOMIC DNA]</scope>
    <source>
        <strain evidence="3">AATW-2023a</strain>
        <tissue evidence="3">Whole specimen</tissue>
    </source>
</reference>
<dbReference type="InterPro" id="IPR004827">
    <property type="entry name" value="bZIP"/>
</dbReference>
<comment type="caution">
    <text evidence="3">The sequence shown here is derived from an EMBL/GenBank/DDBJ whole genome shotgun (WGS) entry which is preliminary data.</text>
</comment>
<keyword evidence="1" id="KW-0175">Coiled coil</keyword>
<dbReference type="SUPFAM" id="SSF57959">
    <property type="entry name" value="Leucine zipper domain"/>
    <property type="match status" value="1"/>
</dbReference>
<name>A0AAN8JS18_PATCE</name>
<evidence type="ECO:0000313" key="3">
    <source>
        <dbReference type="EMBL" id="KAK6181315.1"/>
    </source>
</evidence>
<keyword evidence="4" id="KW-1185">Reference proteome</keyword>
<dbReference type="PROSITE" id="PS50217">
    <property type="entry name" value="BZIP"/>
    <property type="match status" value="1"/>
</dbReference>
<protein>
    <recommendedName>
        <fullName evidence="2">BZIP domain-containing protein</fullName>
    </recommendedName>
</protein>
<dbReference type="Proteomes" id="UP001347796">
    <property type="component" value="Unassembled WGS sequence"/>
</dbReference>
<dbReference type="SMART" id="SM00338">
    <property type="entry name" value="BRLZ"/>
    <property type="match status" value="1"/>
</dbReference>
<dbReference type="EMBL" id="JAZGQO010000007">
    <property type="protein sequence ID" value="KAK6181315.1"/>
    <property type="molecule type" value="Genomic_DNA"/>
</dbReference>